<evidence type="ECO:0000313" key="11">
    <source>
        <dbReference type="EMBL" id="KAK4774265.1"/>
    </source>
</evidence>
<evidence type="ECO:0000256" key="1">
    <source>
        <dbReference type="ARBA" id="ARBA00004479"/>
    </source>
</evidence>
<dbReference type="InterPro" id="IPR052595">
    <property type="entry name" value="LRRC69/RLP"/>
</dbReference>
<organism evidence="11 12">
    <name type="scientific">Trapa natans</name>
    <name type="common">Water chestnut</name>
    <dbReference type="NCBI Taxonomy" id="22666"/>
    <lineage>
        <taxon>Eukaryota</taxon>
        <taxon>Viridiplantae</taxon>
        <taxon>Streptophyta</taxon>
        <taxon>Embryophyta</taxon>
        <taxon>Tracheophyta</taxon>
        <taxon>Spermatophyta</taxon>
        <taxon>Magnoliopsida</taxon>
        <taxon>eudicotyledons</taxon>
        <taxon>Gunneridae</taxon>
        <taxon>Pentapetalae</taxon>
        <taxon>rosids</taxon>
        <taxon>malvids</taxon>
        <taxon>Myrtales</taxon>
        <taxon>Lythraceae</taxon>
        <taxon>Trapa</taxon>
    </lineage>
</organism>
<sequence length="181" mass="20199">MVRARVPPTLLLLPLLLLVLVHSLFDLDPLVVIIDVDASSSFSSFSQPQEITRLSNLSTLYLFYNHRLELKKPDLEDLALSLTKLEELHLDEVDISAPFPDRISNLSSLKLVDLSESCNMLHGQITPYFFENLSTLTRLELHDNQLSGEIPSSIGNLSQLRILDLSHNQLAGSIPSSIIIS</sequence>
<gene>
    <name evidence="11" type="ORF">SAY86_009200</name>
</gene>
<evidence type="ECO:0000256" key="4">
    <source>
        <dbReference type="ARBA" id="ARBA00022692"/>
    </source>
</evidence>
<dbReference type="SUPFAM" id="SSF52058">
    <property type="entry name" value="L domain-like"/>
    <property type="match status" value="1"/>
</dbReference>
<dbReference type="Proteomes" id="UP001346149">
    <property type="component" value="Unassembled WGS sequence"/>
</dbReference>
<keyword evidence="5 10" id="KW-0732">Signal</keyword>
<dbReference type="Gene3D" id="3.80.10.10">
    <property type="entry name" value="Ribonuclease Inhibitor"/>
    <property type="match status" value="1"/>
</dbReference>
<evidence type="ECO:0000256" key="10">
    <source>
        <dbReference type="SAM" id="SignalP"/>
    </source>
</evidence>
<evidence type="ECO:0000256" key="7">
    <source>
        <dbReference type="ARBA" id="ARBA00022989"/>
    </source>
</evidence>
<comment type="similarity">
    <text evidence="2">Belongs to the RLP family.</text>
</comment>
<reference evidence="11 12" key="1">
    <citation type="journal article" date="2023" name="Hortic Res">
        <title>Pangenome of water caltrop reveals structural variations and asymmetric subgenome divergence after allopolyploidization.</title>
        <authorList>
            <person name="Zhang X."/>
            <person name="Chen Y."/>
            <person name="Wang L."/>
            <person name="Yuan Y."/>
            <person name="Fang M."/>
            <person name="Shi L."/>
            <person name="Lu R."/>
            <person name="Comes H.P."/>
            <person name="Ma Y."/>
            <person name="Chen Y."/>
            <person name="Huang G."/>
            <person name="Zhou Y."/>
            <person name="Zheng Z."/>
            <person name="Qiu Y."/>
        </authorList>
    </citation>
    <scope>NUCLEOTIDE SEQUENCE [LARGE SCALE GENOMIC DNA]</scope>
    <source>
        <strain evidence="11">F231</strain>
    </source>
</reference>
<dbReference type="InterPro" id="IPR001611">
    <property type="entry name" value="Leu-rich_rpt"/>
</dbReference>
<dbReference type="GO" id="GO:0016020">
    <property type="term" value="C:membrane"/>
    <property type="evidence" value="ECO:0007669"/>
    <property type="project" value="UniProtKB-SubCell"/>
</dbReference>
<comment type="caution">
    <text evidence="11">The sequence shown here is derived from an EMBL/GenBank/DDBJ whole genome shotgun (WGS) entry which is preliminary data.</text>
</comment>
<keyword evidence="4" id="KW-0812">Transmembrane</keyword>
<dbReference type="FunFam" id="3.80.10.10:FF:000041">
    <property type="entry name" value="LRR receptor-like serine/threonine-protein kinase ERECTA"/>
    <property type="match status" value="1"/>
</dbReference>
<keyword evidence="12" id="KW-1185">Reference proteome</keyword>
<keyword evidence="8" id="KW-0472">Membrane</keyword>
<name>A0AAN7L3I7_TRANT</name>
<comment type="subcellular location">
    <subcellularLocation>
        <location evidence="1">Membrane</location>
        <topology evidence="1">Single-pass type I membrane protein</topology>
    </subcellularLocation>
</comment>
<evidence type="ECO:0000256" key="9">
    <source>
        <dbReference type="ARBA" id="ARBA00023180"/>
    </source>
</evidence>
<proteinExistence type="inferred from homology"/>
<evidence type="ECO:0000256" key="8">
    <source>
        <dbReference type="ARBA" id="ARBA00023136"/>
    </source>
</evidence>
<evidence type="ECO:0000256" key="6">
    <source>
        <dbReference type="ARBA" id="ARBA00022737"/>
    </source>
</evidence>
<dbReference type="Pfam" id="PF13855">
    <property type="entry name" value="LRR_8"/>
    <property type="match status" value="1"/>
</dbReference>
<dbReference type="PANTHER" id="PTHR48057">
    <property type="entry name" value="LEUCINE-RICH REPEAT SERINE/THREONINE-PROTEIN KINASE 1"/>
    <property type="match status" value="1"/>
</dbReference>
<protein>
    <submittedName>
        <fullName evidence="11">Uncharacterized protein</fullName>
    </submittedName>
</protein>
<accession>A0AAN7L3I7</accession>
<keyword evidence="9" id="KW-0325">Glycoprotein</keyword>
<keyword evidence="7" id="KW-1133">Transmembrane helix</keyword>
<evidence type="ECO:0000256" key="5">
    <source>
        <dbReference type="ARBA" id="ARBA00022729"/>
    </source>
</evidence>
<dbReference type="AlphaFoldDB" id="A0AAN7L3I7"/>
<evidence type="ECO:0000313" key="12">
    <source>
        <dbReference type="Proteomes" id="UP001346149"/>
    </source>
</evidence>
<feature type="signal peptide" evidence="10">
    <location>
        <begin position="1"/>
        <end position="23"/>
    </location>
</feature>
<dbReference type="PRINTS" id="PR00019">
    <property type="entry name" value="LEURICHRPT"/>
</dbReference>
<evidence type="ECO:0000256" key="3">
    <source>
        <dbReference type="ARBA" id="ARBA00022614"/>
    </source>
</evidence>
<keyword evidence="6" id="KW-0677">Repeat</keyword>
<evidence type="ECO:0000256" key="2">
    <source>
        <dbReference type="ARBA" id="ARBA00009592"/>
    </source>
</evidence>
<dbReference type="EMBL" id="JAXQNO010000019">
    <property type="protein sequence ID" value="KAK4774265.1"/>
    <property type="molecule type" value="Genomic_DNA"/>
</dbReference>
<dbReference type="InterPro" id="IPR032675">
    <property type="entry name" value="LRR_dom_sf"/>
</dbReference>
<keyword evidence="3" id="KW-0433">Leucine-rich repeat</keyword>
<feature type="chain" id="PRO_5042838114" evidence="10">
    <location>
        <begin position="24"/>
        <end position="181"/>
    </location>
</feature>
<dbReference type="PANTHER" id="PTHR48057:SF7">
    <property type="entry name" value="LEUCINE-RICH REPEAT SERINE_THREONINE-PROTEIN KINASE 1"/>
    <property type="match status" value="1"/>
</dbReference>